<dbReference type="STRING" id="407022.SAMN05661044_04857"/>
<dbReference type="Proteomes" id="UP000199421">
    <property type="component" value="Unassembled WGS sequence"/>
</dbReference>
<gene>
    <name evidence="2" type="ORF">SAMN05661044_04857</name>
</gene>
<keyword evidence="1" id="KW-0472">Membrane</keyword>
<keyword evidence="3" id="KW-1185">Reference proteome</keyword>
<evidence type="ECO:0000313" key="3">
    <source>
        <dbReference type="Proteomes" id="UP000199421"/>
    </source>
</evidence>
<dbReference type="AlphaFoldDB" id="A0A1H7XEH0"/>
<feature type="transmembrane region" description="Helical" evidence="1">
    <location>
        <begin position="20"/>
        <end position="38"/>
    </location>
</feature>
<evidence type="ECO:0000256" key="1">
    <source>
        <dbReference type="SAM" id="Phobius"/>
    </source>
</evidence>
<sequence length="40" mass="5039">MYNEALHNKGFFCYITPQLFYFFTHFIYLWNYASLVFFKI</sequence>
<protein>
    <submittedName>
        <fullName evidence="2">Uncharacterized protein</fullName>
    </submittedName>
</protein>
<name>A0A1H7XEH0_OLID1</name>
<evidence type="ECO:0000313" key="2">
    <source>
        <dbReference type="EMBL" id="SEM32024.1"/>
    </source>
</evidence>
<organism evidence="2 3">
    <name type="scientific">Olivibacter domesticus</name>
    <name type="common">Pseudosphingobacterium domesticum</name>
    <dbReference type="NCBI Taxonomy" id="407022"/>
    <lineage>
        <taxon>Bacteria</taxon>
        <taxon>Pseudomonadati</taxon>
        <taxon>Bacteroidota</taxon>
        <taxon>Sphingobacteriia</taxon>
        <taxon>Sphingobacteriales</taxon>
        <taxon>Sphingobacteriaceae</taxon>
        <taxon>Olivibacter</taxon>
    </lineage>
</organism>
<reference evidence="3" key="1">
    <citation type="submission" date="2016-10" db="EMBL/GenBank/DDBJ databases">
        <authorList>
            <person name="Varghese N."/>
            <person name="Submissions S."/>
        </authorList>
    </citation>
    <scope>NUCLEOTIDE SEQUENCE [LARGE SCALE GENOMIC DNA]</scope>
    <source>
        <strain evidence="3">DSM 18733</strain>
    </source>
</reference>
<proteinExistence type="predicted"/>
<dbReference type="EMBL" id="FOAF01000010">
    <property type="protein sequence ID" value="SEM32024.1"/>
    <property type="molecule type" value="Genomic_DNA"/>
</dbReference>
<keyword evidence="1" id="KW-1133">Transmembrane helix</keyword>
<accession>A0A1H7XEH0</accession>
<keyword evidence="1" id="KW-0812">Transmembrane</keyword>